<protein>
    <submittedName>
        <fullName evidence="1">Uncharacterized protein</fullName>
    </submittedName>
</protein>
<organism evidence="1 2">
    <name type="scientific">Sphingomonas naphthae</name>
    <dbReference type="NCBI Taxonomy" id="1813468"/>
    <lineage>
        <taxon>Bacteria</taxon>
        <taxon>Pseudomonadati</taxon>
        <taxon>Pseudomonadota</taxon>
        <taxon>Alphaproteobacteria</taxon>
        <taxon>Sphingomonadales</taxon>
        <taxon>Sphingomonadaceae</taxon>
        <taxon>Sphingomonas</taxon>
    </lineage>
</organism>
<keyword evidence="2" id="KW-1185">Reference proteome</keyword>
<name>A0ABY7TK68_9SPHN</name>
<dbReference type="Proteomes" id="UP001220395">
    <property type="component" value="Chromosome"/>
</dbReference>
<dbReference type="RefSeq" id="WP_273687089.1">
    <property type="nucleotide sequence ID" value="NZ_CP117411.1"/>
</dbReference>
<proteinExistence type="predicted"/>
<reference evidence="1 2" key="1">
    <citation type="submission" date="2023-02" db="EMBL/GenBank/DDBJ databases">
        <title>Genome sequence of Sphingomonas naphthae.</title>
        <authorList>
            <person name="Kim S."/>
            <person name="Heo J."/>
            <person name="Kwon S.-W."/>
        </authorList>
    </citation>
    <scope>NUCLEOTIDE SEQUENCE [LARGE SCALE GENOMIC DNA]</scope>
    <source>
        <strain evidence="1 2">KACC 18716</strain>
    </source>
</reference>
<dbReference type="EMBL" id="CP117411">
    <property type="protein sequence ID" value="WCT73107.1"/>
    <property type="molecule type" value="Genomic_DNA"/>
</dbReference>
<gene>
    <name evidence="1" type="ORF">PQ455_15980</name>
</gene>
<accession>A0ABY7TK68</accession>
<evidence type="ECO:0000313" key="2">
    <source>
        <dbReference type="Proteomes" id="UP001220395"/>
    </source>
</evidence>
<evidence type="ECO:0000313" key="1">
    <source>
        <dbReference type="EMBL" id="WCT73107.1"/>
    </source>
</evidence>
<sequence length="388" mass="44045">MWETWQTGRTDWNLGHIVPDEVLYFLNGPAIFTCRIGLLTYLFFKSDEFEAGDYYLASPISERELTALKQGRLSVRGALSQPYCWFLQTDFDLGVQRYEEKRESEIRGFLPKSGVPLLGSFRTAPDSIAQSDALFAFKFYGDEMSEEGMPFSTFKGLVDSVYDVVRKALTPNSLSGGRDKNFIDYPVRQPEFASLLIAIDDPEIDGARLRAQRRTRNLEPEAVAEEAYQRGREFAEQIERTVDLAMEGQLPDDYGRDNFEFIQQIVEILPSADGDVSKLQFSSTSGGAEVFVEVDAIAGDRIRASYASVAGRDVHMTGIVDSIIGSSKTFRLRTDYGREITCQLGWNQFDELTASDRLRYGVRIGVNGRYVERQRRDWMKVEGEPIFF</sequence>